<gene>
    <name evidence="2" type="ORF">NOCA230082</name>
</gene>
<evidence type="ECO:0000259" key="1">
    <source>
        <dbReference type="Pfam" id="PF13649"/>
    </source>
</evidence>
<feature type="domain" description="Methyltransferase" evidence="1">
    <location>
        <begin position="61"/>
        <end position="147"/>
    </location>
</feature>
<accession>A0A2P2C156</accession>
<dbReference type="GO" id="GO:0008168">
    <property type="term" value="F:methyltransferase activity"/>
    <property type="evidence" value="ECO:0007669"/>
    <property type="project" value="UniProtKB-KW"/>
</dbReference>
<dbReference type="Pfam" id="PF13649">
    <property type="entry name" value="Methyltransf_25"/>
    <property type="match status" value="1"/>
</dbReference>
<keyword evidence="2" id="KW-0808">Transferase</keyword>
<protein>
    <submittedName>
        <fullName evidence="2">Putative Type 12 methyltransferase</fullName>
    </submittedName>
</protein>
<keyword evidence="2" id="KW-0489">Methyltransferase</keyword>
<dbReference type="CDD" id="cd02440">
    <property type="entry name" value="AdoMet_MTases"/>
    <property type="match status" value="1"/>
</dbReference>
<dbReference type="EMBL" id="CZKA01000023">
    <property type="protein sequence ID" value="CUR55750.1"/>
    <property type="molecule type" value="Genomic_DNA"/>
</dbReference>
<dbReference type="GO" id="GO:0032259">
    <property type="term" value="P:methylation"/>
    <property type="evidence" value="ECO:0007669"/>
    <property type="project" value="UniProtKB-KW"/>
</dbReference>
<dbReference type="SUPFAM" id="SSF53335">
    <property type="entry name" value="S-adenosyl-L-methionine-dependent methyltransferases"/>
    <property type="match status" value="1"/>
</dbReference>
<reference evidence="2" key="1">
    <citation type="submission" date="2015-08" db="EMBL/GenBank/DDBJ databases">
        <authorList>
            <person name="Babu N.S."/>
            <person name="Beckwith C.J."/>
            <person name="Beseler K.G."/>
            <person name="Brison A."/>
            <person name="Carone J.V."/>
            <person name="Caskin T.P."/>
            <person name="Diamond M."/>
            <person name="Durham M.E."/>
            <person name="Foxe J.M."/>
            <person name="Go M."/>
            <person name="Henderson B.A."/>
            <person name="Jones I.B."/>
            <person name="McGettigan J.A."/>
            <person name="Micheletti S.J."/>
            <person name="Nasrallah M.E."/>
            <person name="Ortiz D."/>
            <person name="Piller C.R."/>
            <person name="Privatt S.R."/>
            <person name="Schneider S.L."/>
            <person name="Sharp S."/>
            <person name="Smith T.C."/>
            <person name="Stanton J.D."/>
            <person name="Ullery H.E."/>
            <person name="Wilson R.J."/>
            <person name="Serrano M.G."/>
            <person name="Buck G."/>
            <person name="Lee V."/>
            <person name="Wang Y."/>
            <person name="Carvalho R."/>
            <person name="Voegtly L."/>
            <person name="Shi R."/>
            <person name="Duckworth R."/>
            <person name="Johnson A."/>
            <person name="Loviza R."/>
            <person name="Walstead R."/>
            <person name="Shah Z."/>
            <person name="Kiflezghi M."/>
            <person name="Wade K."/>
            <person name="Ball S.L."/>
            <person name="Bradley K.W."/>
            <person name="Asai D.J."/>
            <person name="Bowman C.A."/>
            <person name="Russell D.A."/>
            <person name="Pope W.H."/>
            <person name="Jacobs-Sera D."/>
            <person name="Hendrix R.W."/>
            <person name="Hatfull G.F."/>
        </authorList>
    </citation>
    <scope>NUCLEOTIDE SEQUENCE</scope>
</reference>
<dbReference type="Gene3D" id="3.40.50.150">
    <property type="entry name" value="Vaccinia Virus protein VP39"/>
    <property type="match status" value="1"/>
</dbReference>
<sequence length="216" mass="22486">MSALPVIDEPFAEVFAAALRGVPCDVIGLGPDPSPLPVGHWTRVADASDRAVLTHCRGATLDLGCGPGRMSAHLAGLGRSVLGVDVVAEAVEQTQARGVTALCRDVFAPMPGEGRWETVLLADGNIGIGGDPIRLLRRVHSLLAARGRAVVDLAPYGLGVQTASVVLRTAHQSSRPFAWTVVGAESVGPIAQAAGFVVEATHEYAGRWFAVLVKES</sequence>
<dbReference type="InterPro" id="IPR041698">
    <property type="entry name" value="Methyltransf_25"/>
</dbReference>
<dbReference type="AlphaFoldDB" id="A0A2P2C156"/>
<organism evidence="2">
    <name type="scientific">metagenome</name>
    <dbReference type="NCBI Taxonomy" id="256318"/>
    <lineage>
        <taxon>unclassified sequences</taxon>
        <taxon>metagenomes</taxon>
    </lineage>
</organism>
<proteinExistence type="predicted"/>
<evidence type="ECO:0000313" key="2">
    <source>
        <dbReference type="EMBL" id="CUR55750.1"/>
    </source>
</evidence>
<name>A0A2P2C156_9ZZZZ</name>
<dbReference type="InterPro" id="IPR029063">
    <property type="entry name" value="SAM-dependent_MTases_sf"/>
</dbReference>